<keyword evidence="2" id="KW-0547">Nucleotide-binding</keyword>
<dbReference type="InterPro" id="IPR017871">
    <property type="entry name" value="ABC_transporter-like_CS"/>
</dbReference>
<dbReference type="Gene3D" id="3.40.50.300">
    <property type="entry name" value="P-loop containing nucleotide triphosphate hydrolases"/>
    <property type="match status" value="1"/>
</dbReference>
<proteinExistence type="predicted"/>
<dbReference type="InterPro" id="IPR027417">
    <property type="entry name" value="P-loop_NTPase"/>
</dbReference>
<sequence>MLKFNEVTFKYSNSNENIIEDLSFNVNKGDFVSIIGASGCGKSTIFRLIASLEKPSTGTICIKGENIKNLKSQIGYMPQKDLLLPWRTILENICLPLEIQGVSSSSAKSQGEELLSKFNLYSYKDKYPKDLSGGMKQRISFIRTLLTGSELLLLDEPFSALDAITRLSLQEWILDQWKKYKKTILFITHDVEEAMFLSNKIFVVNKNPITNLKEININLEYPRSRKMLEVEELLLLKDNLIEELRQKVKI</sequence>
<organism evidence="5 6">
    <name type="scientific">Eubacterium multiforme</name>
    <dbReference type="NCBI Taxonomy" id="83339"/>
    <lineage>
        <taxon>Bacteria</taxon>
        <taxon>Bacillati</taxon>
        <taxon>Bacillota</taxon>
        <taxon>Clostridia</taxon>
        <taxon>Eubacteriales</taxon>
        <taxon>Eubacteriaceae</taxon>
        <taxon>Eubacterium</taxon>
    </lineage>
</organism>
<dbReference type="SMART" id="SM00382">
    <property type="entry name" value="AAA"/>
    <property type="match status" value="1"/>
</dbReference>
<evidence type="ECO:0000256" key="2">
    <source>
        <dbReference type="ARBA" id="ARBA00022741"/>
    </source>
</evidence>
<evidence type="ECO:0000256" key="3">
    <source>
        <dbReference type="ARBA" id="ARBA00022840"/>
    </source>
</evidence>
<reference evidence="5 6" key="1">
    <citation type="submission" date="2023-07" db="EMBL/GenBank/DDBJ databases">
        <title>Genomic Encyclopedia of Type Strains, Phase IV (KMG-IV): sequencing the most valuable type-strain genomes for metagenomic binning, comparative biology and taxonomic classification.</title>
        <authorList>
            <person name="Goeker M."/>
        </authorList>
    </citation>
    <scope>NUCLEOTIDE SEQUENCE [LARGE SCALE GENOMIC DNA]</scope>
    <source>
        <strain evidence="5 6">DSM 20694</strain>
    </source>
</reference>
<dbReference type="CDD" id="cd03293">
    <property type="entry name" value="ABC_NrtD_SsuB_transporters"/>
    <property type="match status" value="1"/>
</dbReference>
<dbReference type="PROSITE" id="PS00211">
    <property type="entry name" value="ABC_TRANSPORTER_1"/>
    <property type="match status" value="1"/>
</dbReference>
<evidence type="ECO:0000313" key="5">
    <source>
        <dbReference type="EMBL" id="MDQ0149414.1"/>
    </source>
</evidence>
<evidence type="ECO:0000259" key="4">
    <source>
        <dbReference type="PROSITE" id="PS50893"/>
    </source>
</evidence>
<name>A0ABT9USZ4_9FIRM</name>
<accession>A0ABT9USZ4</accession>
<feature type="domain" description="ABC transporter" evidence="4">
    <location>
        <begin position="2"/>
        <end position="231"/>
    </location>
</feature>
<dbReference type="PROSITE" id="PS50893">
    <property type="entry name" value="ABC_TRANSPORTER_2"/>
    <property type="match status" value="1"/>
</dbReference>
<dbReference type="InterPro" id="IPR050166">
    <property type="entry name" value="ABC_transporter_ATP-bind"/>
</dbReference>
<dbReference type="InterPro" id="IPR003593">
    <property type="entry name" value="AAA+_ATPase"/>
</dbReference>
<dbReference type="GO" id="GO:0005524">
    <property type="term" value="F:ATP binding"/>
    <property type="evidence" value="ECO:0007669"/>
    <property type="project" value="UniProtKB-KW"/>
</dbReference>
<keyword evidence="6" id="KW-1185">Reference proteome</keyword>
<dbReference type="PANTHER" id="PTHR42788:SF2">
    <property type="entry name" value="ABC TRANSPORTER ATP-BINDING PROTEIN"/>
    <property type="match status" value="1"/>
</dbReference>
<evidence type="ECO:0000256" key="1">
    <source>
        <dbReference type="ARBA" id="ARBA00022448"/>
    </source>
</evidence>
<dbReference type="SUPFAM" id="SSF52540">
    <property type="entry name" value="P-loop containing nucleoside triphosphate hydrolases"/>
    <property type="match status" value="1"/>
</dbReference>
<dbReference type="RefSeq" id="WP_307484848.1">
    <property type="nucleotide sequence ID" value="NZ_JAUSUF010000003.1"/>
</dbReference>
<dbReference type="InterPro" id="IPR003439">
    <property type="entry name" value="ABC_transporter-like_ATP-bd"/>
</dbReference>
<dbReference type="Proteomes" id="UP001228504">
    <property type="component" value="Unassembled WGS sequence"/>
</dbReference>
<protein>
    <submittedName>
        <fullName evidence="5">Hydroxymethylpyrimidine transport system ATP-binding protein</fullName>
    </submittedName>
</protein>
<evidence type="ECO:0000313" key="6">
    <source>
        <dbReference type="Proteomes" id="UP001228504"/>
    </source>
</evidence>
<keyword evidence="1" id="KW-0813">Transport</keyword>
<dbReference type="EMBL" id="JAUSUF010000003">
    <property type="protein sequence ID" value="MDQ0149414.1"/>
    <property type="molecule type" value="Genomic_DNA"/>
</dbReference>
<dbReference type="Pfam" id="PF00005">
    <property type="entry name" value="ABC_tran"/>
    <property type="match status" value="1"/>
</dbReference>
<keyword evidence="3 5" id="KW-0067">ATP-binding</keyword>
<dbReference type="PANTHER" id="PTHR42788">
    <property type="entry name" value="TAURINE IMPORT ATP-BINDING PROTEIN-RELATED"/>
    <property type="match status" value="1"/>
</dbReference>
<comment type="caution">
    <text evidence="5">The sequence shown here is derived from an EMBL/GenBank/DDBJ whole genome shotgun (WGS) entry which is preliminary data.</text>
</comment>
<gene>
    <name evidence="5" type="ORF">J2S18_001344</name>
</gene>